<keyword evidence="1" id="KW-0472">Membrane</keyword>
<reference evidence="3 4" key="1">
    <citation type="submission" date="2020-10" db="EMBL/GenBank/DDBJ databases">
        <title>The genome sequence of Flavobacterium aquaticum 1Y8A.</title>
        <authorList>
            <person name="Liu Y."/>
        </authorList>
    </citation>
    <scope>NUCLEOTIDE SEQUENCE [LARGE SCALE GENOMIC DNA]</scope>
    <source>
        <strain evidence="3 4">1Y8A</strain>
    </source>
</reference>
<sequence length="130" mass="15347">MKIIKHLSERNFLFFAIIWTVLITVASLVNFNNVPKVAIPGNDKLVHFLFYFFFVVFWSFALHKNFYLKKYSFIIIVFAIVYGIIIEVLQGLLTTTREPDLYDVFANSLGAIMGYFGFYCVKYKFFNKFF</sequence>
<gene>
    <name evidence="3" type="ORF">IM755_01735</name>
</gene>
<keyword evidence="1" id="KW-1133">Transmembrane helix</keyword>
<proteinExistence type="predicted"/>
<organism evidence="3 4">
    <name type="scientific">Flavobacterium proteolyticum</name>
    <dbReference type="NCBI Taxonomy" id="2911683"/>
    <lineage>
        <taxon>Bacteria</taxon>
        <taxon>Pseudomonadati</taxon>
        <taxon>Bacteroidota</taxon>
        <taxon>Flavobacteriia</taxon>
        <taxon>Flavobacteriales</taxon>
        <taxon>Flavobacteriaceae</taxon>
        <taxon>Flavobacterium</taxon>
    </lineage>
</organism>
<feature type="transmembrane region" description="Helical" evidence="1">
    <location>
        <begin position="104"/>
        <end position="121"/>
    </location>
</feature>
<dbReference type="PANTHER" id="PTHR28008">
    <property type="entry name" value="DOMAIN PROTEIN, PUTATIVE (AFU_ORTHOLOGUE AFUA_3G10980)-RELATED"/>
    <property type="match status" value="1"/>
</dbReference>
<evidence type="ECO:0000313" key="3">
    <source>
        <dbReference type="EMBL" id="MBE9575417.1"/>
    </source>
</evidence>
<evidence type="ECO:0000256" key="1">
    <source>
        <dbReference type="SAM" id="Phobius"/>
    </source>
</evidence>
<comment type="caution">
    <text evidence="3">The sequence shown here is derived from an EMBL/GenBank/DDBJ whole genome shotgun (WGS) entry which is preliminary data.</text>
</comment>
<name>A0ABR9WND8_9FLAO</name>
<dbReference type="RefSeq" id="WP_194093338.1">
    <property type="nucleotide sequence ID" value="NZ_JADFTZ010000001.1"/>
</dbReference>
<dbReference type="Pfam" id="PF04892">
    <property type="entry name" value="VanZ"/>
    <property type="match status" value="1"/>
</dbReference>
<feature type="transmembrane region" description="Helical" evidence="1">
    <location>
        <begin position="12"/>
        <end position="33"/>
    </location>
</feature>
<dbReference type="InterPro" id="IPR006976">
    <property type="entry name" value="VanZ-like"/>
</dbReference>
<keyword evidence="1" id="KW-0812">Transmembrane</keyword>
<dbReference type="PANTHER" id="PTHR28008:SF1">
    <property type="entry name" value="DOMAIN PROTEIN, PUTATIVE (AFU_ORTHOLOGUE AFUA_3G10980)-RELATED"/>
    <property type="match status" value="1"/>
</dbReference>
<protein>
    <submittedName>
        <fullName evidence="3">VanZ family protein</fullName>
    </submittedName>
</protein>
<feature type="transmembrane region" description="Helical" evidence="1">
    <location>
        <begin position="45"/>
        <end position="61"/>
    </location>
</feature>
<evidence type="ECO:0000259" key="2">
    <source>
        <dbReference type="Pfam" id="PF04892"/>
    </source>
</evidence>
<accession>A0ABR9WND8</accession>
<dbReference type="Proteomes" id="UP000656274">
    <property type="component" value="Unassembled WGS sequence"/>
</dbReference>
<feature type="domain" description="VanZ-like" evidence="2">
    <location>
        <begin position="13"/>
        <end position="120"/>
    </location>
</feature>
<dbReference type="NCBIfam" id="NF037970">
    <property type="entry name" value="vanZ_1"/>
    <property type="match status" value="1"/>
</dbReference>
<feature type="transmembrane region" description="Helical" evidence="1">
    <location>
        <begin position="73"/>
        <end position="92"/>
    </location>
</feature>
<keyword evidence="4" id="KW-1185">Reference proteome</keyword>
<dbReference type="EMBL" id="JADFTZ010000001">
    <property type="protein sequence ID" value="MBE9575417.1"/>
    <property type="molecule type" value="Genomic_DNA"/>
</dbReference>
<evidence type="ECO:0000313" key="4">
    <source>
        <dbReference type="Proteomes" id="UP000656274"/>
    </source>
</evidence>